<gene>
    <name evidence="1" type="ORF">OG863_03385</name>
</gene>
<proteinExistence type="predicted"/>
<dbReference type="EMBL" id="CP109106">
    <property type="protein sequence ID" value="WSB67088.1"/>
    <property type="molecule type" value="Genomic_DNA"/>
</dbReference>
<name>A0ABZ1FB65_9ACTN</name>
<evidence type="ECO:0008006" key="3">
    <source>
        <dbReference type="Google" id="ProtNLM"/>
    </source>
</evidence>
<evidence type="ECO:0000313" key="1">
    <source>
        <dbReference type="EMBL" id="WSB67088.1"/>
    </source>
</evidence>
<dbReference type="RefSeq" id="WP_326616295.1">
    <property type="nucleotide sequence ID" value="NZ_CP109106.1"/>
</dbReference>
<accession>A0ABZ1FB65</accession>
<sequence>MSDSTPHTLNGFATTLVRLGIATEEQAAAGLAEAAGIDMDLDEEFEDADELTFLVGECGLGFQTPEKVGGDLEGGYEELLTEAAACSGGAVVVDDVELVKVENADGEEDEYLHFRRNGRSIWHGTEHLSDSTRYMDWNAAMDAIGDIVPGNDDPRAFWQLDEDSYDAWWLLLTPEQAQGLEEFGLPMPVRLGNRVRDGKPTAEPETPAWYVEDDRLHASEESRRRLDEWLAPMDAALDRWRTAHLPGDFPFDYSPASLTALERLVLDRFDGLAALEAAGEDEFFEGAVRYVGQTAVRLWPCRWTYRHSDDDSSVFTNEPLIRSNTPDGFGGGFSPDYVLRTLVELRTNSGMRERMESVGEGVEDYRKALGARTRGR</sequence>
<evidence type="ECO:0000313" key="2">
    <source>
        <dbReference type="Proteomes" id="UP001344251"/>
    </source>
</evidence>
<organism evidence="1 2">
    <name type="scientific">Streptomyces decoyicus</name>
    <dbReference type="NCBI Taxonomy" id="249567"/>
    <lineage>
        <taxon>Bacteria</taxon>
        <taxon>Bacillati</taxon>
        <taxon>Actinomycetota</taxon>
        <taxon>Actinomycetes</taxon>
        <taxon>Kitasatosporales</taxon>
        <taxon>Streptomycetaceae</taxon>
        <taxon>Streptomyces</taxon>
    </lineage>
</organism>
<protein>
    <recommendedName>
        <fullName evidence="3">Knr4/Smi1-like domain-containing protein</fullName>
    </recommendedName>
</protein>
<dbReference type="Proteomes" id="UP001344251">
    <property type="component" value="Chromosome"/>
</dbReference>
<reference evidence="1 2" key="1">
    <citation type="submission" date="2022-10" db="EMBL/GenBank/DDBJ databases">
        <title>The complete genomes of actinobacterial strains from the NBC collection.</title>
        <authorList>
            <person name="Joergensen T.S."/>
            <person name="Alvarez Arevalo M."/>
            <person name="Sterndorff E.B."/>
            <person name="Faurdal D."/>
            <person name="Vuksanovic O."/>
            <person name="Mourched A.-S."/>
            <person name="Charusanti P."/>
            <person name="Shaw S."/>
            <person name="Blin K."/>
            <person name="Weber T."/>
        </authorList>
    </citation>
    <scope>NUCLEOTIDE SEQUENCE [LARGE SCALE GENOMIC DNA]</scope>
    <source>
        <strain evidence="1 2">NBC 01774</strain>
    </source>
</reference>
<keyword evidence="2" id="KW-1185">Reference proteome</keyword>